<dbReference type="Proteomes" id="UP000607653">
    <property type="component" value="Unassembled WGS sequence"/>
</dbReference>
<dbReference type="InterPro" id="IPR032238">
    <property type="entry name" value="ATP-synth_Z"/>
</dbReference>
<evidence type="ECO:0008006" key="5">
    <source>
        <dbReference type="Google" id="ProtNLM"/>
    </source>
</evidence>
<comment type="caution">
    <text evidence="3">The sequence shown here is derived from an EMBL/GenBank/DDBJ whole genome shotgun (WGS) entry which is preliminary data.</text>
</comment>
<feature type="region of interest" description="Disordered" evidence="1">
    <location>
        <begin position="10"/>
        <end position="29"/>
    </location>
</feature>
<reference evidence="3 4" key="1">
    <citation type="journal article" date="2020" name="Mol. Biol. Evol.">
        <title>Distinct Expression and Methylation Patterns for Genes with Different Fates following a Single Whole-Genome Duplication in Flowering Plants.</title>
        <authorList>
            <person name="Shi T."/>
            <person name="Rahmani R.S."/>
            <person name="Gugger P.F."/>
            <person name="Wang M."/>
            <person name="Li H."/>
            <person name="Zhang Y."/>
            <person name="Li Z."/>
            <person name="Wang Q."/>
            <person name="Van de Peer Y."/>
            <person name="Marchal K."/>
            <person name="Chen J."/>
        </authorList>
    </citation>
    <scope>NUCLEOTIDE SEQUENCE [LARGE SCALE GENOMIC DNA]</scope>
    <source>
        <tissue evidence="3">Leaf</tissue>
    </source>
</reference>
<keyword evidence="4" id="KW-1185">Reference proteome</keyword>
<evidence type="ECO:0000256" key="2">
    <source>
        <dbReference type="SAM" id="Phobius"/>
    </source>
</evidence>
<gene>
    <name evidence="3" type="ORF">HUJ06_006780</name>
</gene>
<dbReference type="Pfam" id="PF16594">
    <property type="entry name" value="ATP-synt_Z"/>
    <property type="match status" value="1"/>
</dbReference>
<dbReference type="AlphaFoldDB" id="A0A822YUF5"/>
<evidence type="ECO:0000256" key="1">
    <source>
        <dbReference type="SAM" id="MobiDB-lite"/>
    </source>
</evidence>
<organism evidence="3 4">
    <name type="scientific">Nelumbo nucifera</name>
    <name type="common">Sacred lotus</name>
    <dbReference type="NCBI Taxonomy" id="4432"/>
    <lineage>
        <taxon>Eukaryota</taxon>
        <taxon>Viridiplantae</taxon>
        <taxon>Streptophyta</taxon>
        <taxon>Embryophyta</taxon>
        <taxon>Tracheophyta</taxon>
        <taxon>Spermatophyta</taxon>
        <taxon>Magnoliopsida</taxon>
        <taxon>Proteales</taxon>
        <taxon>Nelumbonaceae</taxon>
        <taxon>Nelumbo</taxon>
    </lineage>
</organism>
<accession>A0A822YUF5</accession>
<dbReference type="PANTHER" id="PTHR35165:SF1">
    <property type="entry name" value="OS04G0577375 PROTEIN"/>
    <property type="match status" value="1"/>
</dbReference>
<evidence type="ECO:0000313" key="3">
    <source>
        <dbReference type="EMBL" id="DAD36140.1"/>
    </source>
</evidence>
<sequence>MKPFRDLALSAMGSSKQKSDLVRNGSQQRATKTPIACLCFLLVSVIGGILLFWWKLEYYESNSQEWMVPLGLVLFATPIVVLFSAFVSDICSSSDVSCSIRLPDSNTDLER</sequence>
<proteinExistence type="predicted"/>
<keyword evidence="2" id="KW-0812">Transmembrane</keyword>
<keyword evidence="2" id="KW-0472">Membrane</keyword>
<feature type="transmembrane region" description="Helical" evidence="2">
    <location>
        <begin position="35"/>
        <end position="54"/>
    </location>
</feature>
<dbReference type="PANTHER" id="PTHR35165">
    <property type="entry name" value="OS08G0113900 PROTEIN"/>
    <property type="match status" value="1"/>
</dbReference>
<protein>
    <recommendedName>
        <fullName evidence="5">Transmembrane protein</fullName>
    </recommendedName>
</protein>
<feature type="transmembrane region" description="Helical" evidence="2">
    <location>
        <begin position="66"/>
        <end position="87"/>
    </location>
</feature>
<evidence type="ECO:0000313" key="4">
    <source>
        <dbReference type="Proteomes" id="UP000607653"/>
    </source>
</evidence>
<keyword evidence="2" id="KW-1133">Transmembrane helix</keyword>
<name>A0A822YUF5_NELNU</name>
<dbReference type="EMBL" id="DUZY01000004">
    <property type="protein sequence ID" value="DAD36140.1"/>
    <property type="molecule type" value="Genomic_DNA"/>
</dbReference>